<keyword evidence="1" id="KW-1133">Transmembrane helix</keyword>
<comment type="caution">
    <text evidence="2">The sequence shown here is derived from an EMBL/GenBank/DDBJ whole genome shotgun (WGS) entry which is preliminary data.</text>
</comment>
<protein>
    <submittedName>
        <fullName evidence="2">Uncharacterized protein</fullName>
    </submittedName>
</protein>
<accession>A0A4V3FT92</accession>
<proteinExistence type="predicted"/>
<dbReference type="RefSeq" id="WP_134174943.1">
    <property type="nucleotide sequence ID" value="NZ_SOCQ01000003.1"/>
</dbReference>
<dbReference type="EMBL" id="SOCQ01000003">
    <property type="protein sequence ID" value="TDV50421.1"/>
    <property type="molecule type" value="Genomic_DNA"/>
</dbReference>
<feature type="transmembrane region" description="Helical" evidence="1">
    <location>
        <begin position="181"/>
        <end position="199"/>
    </location>
</feature>
<dbReference type="Proteomes" id="UP000295804">
    <property type="component" value="Unassembled WGS sequence"/>
</dbReference>
<feature type="transmembrane region" description="Helical" evidence="1">
    <location>
        <begin position="74"/>
        <end position="94"/>
    </location>
</feature>
<feature type="transmembrane region" description="Helical" evidence="1">
    <location>
        <begin position="21"/>
        <end position="43"/>
    </location>
</feature>
<sequence length="220" mass="25122">MKTAKECLAIALDIYKKHRNLILFKFCLLGAAVGYFVIGRFIVSDAYQWIVKLVSEDKLLSELIDIEKMIRDKLLASTLPFFIVWSCVLAIYVFDNRSRTKLNKITKHFSPLTGGTAFFTIVLGCTLFGTFAYALQHVTYSVYTVLLIVLSLLIIGLGFFLRRVMTVEIRPDTCAIKYAPYFLAGCIVISLFLYFYGLFSEPIQLYNTIVKHHAQSLLRQ</sequence>
<evidence type="ECO:0000313" key="3">
    <source>
        <dbReference type="Proteomes" id="UP000295804"/>
    </source>
</evidence>
<organism evidence="2 3">
    <name type="scientific">Pseudomonas helmanticensis</name>
    <dbReference type="NCBI Taxonomy" id="1471381"/>
    <lineage>
        <taxon>Bacteria</taxon>
        <taxon>Pseudomonadati</taxon>
        <taxon>Pseudomonadota</taxon>
        <taxon>Gammaproteobacteria</taxon>
        <taxon>Pseudomonadales</taxon>
        <taxon>Pseudomonadaceae</taxon>
        <taxon>Pseudomonas</taxon>
    </lineage>
</organism>
<keyword evidence="1" id="KW-0812">Transmembrane</keyword>
<keyword evidence="1" id="KW-0472">Membrane</keyword>
<name>A0A4V3FT92_9PSED</name>
<feature type="transmembrane region" description="Helical" evidence="1">
    <location>
        <begin position="140"/>
        <end position="161"/>
    </location>
</feature>
<gene>
    <name evidence="2" type="ORF">EDF87_10348</name>
</gene>
<feature type="transmembrane region" description="Helical" evidence="1">
    <location>
        <begin position="115"/>
        <end position="134"/>
    </location>
</feature>
<reference evidence="2 3" key="1">
    <citation type="submission" date="2019-03" db="EMBL/GenBank/DDBJ databases">
        <title>Genomic analyses of the natural microbiome of Caenorhabditis elegans.</title>
        <authorList>
            <person name="Samuel B."/>
        </authorList>
    </citation>
    <scope>NUCLEOTIDE SEQUENCE [LARGE SCALE GENOMIC DNA]</scope>
    <source>
        <strain evidence="2 3">BIGb0525</strain>
    </source>
</reference>
<dbReference type="AlphaFoldDB" id="A0A4V3FT92"/>
<evidence type="ECO:0000313" key="2">
    <source>
        <dbReference type="EMBL" id="TDV50421.1"/>
    </source>
</evidence>
<evidence type="ECO:0000256" key="1">
    <source>
        <dbReference type="SAM" id="Phobius"/>
    </source>
</evidence>